<gene>
    <name evidence="2" type="ORF">BDK51DRAFT_44764</name>
</gene>
<keyword evidence="3" id="KW-1185">Reference proteome</keyword>
<accession>A0A4P9WQI0</accession>
<evidence type="ECO:0000256" key="1">
    <source>
        <dbReference type="SAM" id="MobiDB-lite"/>
    </source>
</evidence>
<feature type="region of interest" description="Disordered" evidence="1">
    <location>
        <begin position="367"/>
        <end position="428"/>
    </location>
</feature>
<feature type="region of interest" description="Disordered" evidence="1">
    <location>
        <begin position="1"/>
        <end position="22"/>
    </location>
</feature>
<sequence length="428" mass="46221">MPTASPATDGLPLQAPPNAHASGGKECNNFAKLLTYKLRICSEAYDSDCLSRELEKMELAVNEKGITLNTSDKKSMRPTMDMPGFPAVDPKHRHYLLMDGGWTATGYGQELVLDSKSEDSAGQAKGRRSGSLSCRLPDNEQWTSTNETLHTKGPRRGLQGKTPSIFFETLIKTTTSPSDAFHVLSDSQSRGAAASGFHSHTGSQILGSSCETADPLQNPITPYSADGGLTLRMSTSPTLPLAPSANDDFKSSTAKLELSHSGKGVKKNVTIVTLSKEIVEAELVLQSPAPYAESAPNDEGAAISLPRLPDRWSASLSEVFPHEPSPATMTCFNQEEAFPHIQPSCSYSNFLPDEQRIREILHVQSTSVPSSPVAPPPPMASNAPSWTPSKRWATDSSRMTDRRRTSVVDARPVKTTGAKDMTVSHRTQ</sequence>
<evidence type="ECO:0000313" key="2">
    <source>
        <dbReference type="EMBL" id="RKO93470.1"/>
    </source>
</evidence>
<organism evidence="2 3">
    <name type="scientific">Blyttiomyces helicus</name>
    <dbReference type="NCBI Taxonomy" id="388810"/>
    <lineage>
        <taxon>Eukaryota</taxon>
        <taxon>Fungi</taxon>
        <taxon>Fungi incertae sedis</taxon>
        <taxon>Chytridiomycota</taxon>
        <taxon>Chytridiomycota incertae sedis</taxon>
        <taxon>Chytridiomycetes</taxon>
        <taxon>Chytridiomycetes incertae sedis</taxon>
        <taxon>Blyttiomyces</taxon>
    </lineage>
</organism>
<name>A0A4P9WQI0_9FUNG</name>
<evidence type="ECO:0000313" key="3">
    <source>
        <dbReference type="Proteomes" id="UP000269721"/>
    </source>
</evidence>
<proteinExistence type="predicted"/>
<dbReference type="EMBL" id="KZ994228">
    <property type="protein sequence ID" value="RKO93470.1"/>
    <property type="molecule type" value="Genomic_DNA"/>
</dbReference>
<dbReference type="AlphaFoldDB" id="A0A4P9WQI0"/>
<feature type="region of interest" description="Disordered" evidence="1">
    <location>
        <begin position="117"/>
        <end position="161"/>
    </location>
</feature>
<reference evidence="3" key="1">
    <citation type="journal article" date="2018" name="Nat. Microbiol.">
        <title>Leveraging single-cell genomics to expand the fungal tree of life.</title>
        <authorList>
            <person name="Ahrendt S.R."/>
            <person name="Quandt C.A."/>
            <person name="Ciobanu D."/>
            <person name="Clum A."/>
            <person name="Salamov A."/>
            <person name="Andreopoulos B."/>
            <person name="Cheng J.F."/>
            <person name="Woyke T."/>
            <person name="Pelin A."/>
            <person name="Henrissat B."/>
            <person name="Reynolds N.K."/>
            <person name="Benny G.L."/>
            <person name="Smith M.E."/>
            <person name="James T.Y."/>
            <person name="Grigoriev I.V."/>
        </authorList>
    </citation>
    <scope>NUCLEOTIDE SEQUENCE [LARGE SCALE GENOMIC DNA]</scope>
</reference>
<protein>
    <submittedName>
        <fullName evidence="2">Uncharacterized protein</fullName>
    </submittedName>
</protein>
<dbReference type="Proteomes" id="UP000269721">
    <property type="component" value="Unassembled WGS sequence"/>
</dbReference>